<comment type="caution">
    <text evidence="3">The sequence shown here is derived from an EMBL/GenBank/DDBJ whole genome shotgun (WGS) entry which is preliminary data.</text>
</comment>
<keyword evidence="1 3" id="KW-0378">Hydrolase</keyword>
<dbReference type="SUPFAM" id="SSF53474">
    <property type="entry name" value="alpha/beta-Hydrolases"/>
    <property type="match status" value="1"/>
</dbReference>
<dbReference type="Gene3D" id="3.40.50.1820">
    <property type="entry name" value="alpha/beta hydrolase"/>
    <property type="match status" value="2"/>
</dbReference>
<proteinExistence type="predicted"/>
<dbReference type="InterPro" id="IPR008979">
    <property type="entry name" value="Galactose-bd-like_sf"/>
</dbReference>
<evidence type="ECO:0000256" key="1">
    <source>
        <dbReference type="ARBA" id="ARBA00022801"/>
    </source>
</evidence>
<feature type="domain" description="Xaa-Pro dipeptidyl-peptidase C-terminal" evidence="2">
    <location>
        <begin position="284"/>
        <end position="529"/>
    </location>
</feature>
<evidence type="ECO:0000313" key="3">
    <source>
        <dbReference type="EMBL" id="MDQ0467037.1"/>
    </source>
</evidence>
<dbReference type="Pfam" id="PF02129">
    <property type="entry name" value="Peptidase_S15"/>
    <property type="match status" value="1"/>
</dbReference>
<dbReference type="SUPFAM" id="SSF49785">
    <property type="entry name" value="Galactose-binding domain-like"/>
    <property type="match status" value="1"/>
</dbReference>
<evidence type="ECO:0000313" key="4">
    <source>
        <dbReference type="Proteomes" id="UP001242480"/>
    </source>
</evidence>
<dbReference type="PANTHER" id="PTHR43056">
    <property type="entry name" value="PEPTIDASE S9 PROLYL OLIGOPEPTIDASE"/>
    <property type="match status" value="1"/>
</dbReference>
<name>A0ABU0IYG1_9HYPH</name>
<dbReference type="EMBL" id="JAUSVX010000001">
    <property type="protein sequence ID" value="MDQ0467037.1"/>
    <property type="molecule type" value="Genomic_DNA"/>
</dbReference>
<organism evidence="3 4">
    <name type="scientific">Labrys wisconsinensis</name>
    <dbReference type="NCBI Taxonomy" id="425677"/>
    <lineage>
        <taxon>Bacteria</taxon>
        <taxon>Pseudomonadati</taxon>
        <taxon>Pseudomonadota</taxon>
        <taxon>Alphaproteobacteria</taxon>
        <taxon>Hyphomicrobiales</taxon>
        <taxon>Xanthobacteraceae</taxon>
        <taxon>Labrys</taxon>
    </lineage>
</organism>
<reference evidence="3 4" key="1">
    <citation type="submission" date="2023-07" db="EMBL/GenBank/DDBJ databases">
        <title>Genomic Encyclopedia of Type Strains, Phase IV (KMG-IV): sequencing the most valuable type-strain genomes for metagenomic binning, comparative biology and taxonomic classification.</title>
        <authorList>
            <person name="Goeker M."/>
        </authorList>
    </citation>
    <scope>NUCLEOTIDE SEQUENCE [LARGE SCALE GENOMIC DNA]</scope>
    <source>
        <strain evidence="3 4">DSM 19619</strain>
    </source>
</reference>
<dbReference type="InterPro" id="IPR000383">
    <property type="entry name" value="Xaa-Pro-like_dom"/>
</dbReference>
<dbReference type="GO" id="GO:0016787">
    <property type="term" value="F:hydrolase activity"/>
    <property type="evidence" value="ECO:0007669"/>
    <property type="project" value="UniProtKB-KW"/>
</dbReference>
<dbReference type="SMART" id="SM00939">
    <property type="entry name" value="PepX_C"/>
    <property type="match status" value="1"/>
</dbReference>
<dbReference type="Proteomes" id="UP001242480">
    <property type="component" value="Unassembled WGS sequence"/>
</dbReference>
<keyword evidence="4" id="KW-1185">Reference proteome</keyword>
<dbReference type="NCBIfam" id="TIGR00976">
    <property type="entry name" value="CocE_NonD"/>
    <property type="match status" value="1"/>
</dbReference>
<gene>
    <name evidence="3" type="ORF">QO011_000032</name>
</gene>
<accession>A0ABU0IYG1</accession>
<dbReference type="InterPro" id="IPR013736">
    <property type="entry name" value="Xaa-Pro_dipept_C"/>
</dbReference>
<evidence type="ECO:0000259" key="2">
    <source>
        <dbReference type="SMART" id="SM00939"/>
    </source>
</evidence>
<protein>
    <submittedName>
        <fullName evidence="3">CocE/NonD family hydrolase</fullName>
    </submittedName>
</protein>
<dbReference type="InterPro" id="IPR005674">
    <property type="entry name" value="CocE/Ser_esterase"/>
</dbReference>
<dbReference type="InterPro" id="IPR050585">
    <property type="entry name" value="Xaa-Pro_dipeptidyl-ppase/CocE"/>
</dbReference>
<dbReference type="Gene3D" id="2.60.120.260">
    <property type="entry name" value="Galactose-binding domain-like"/>
    <property type="match status" value="1"/>
</dbReference>
<dbReference type="Pfam" id="PF08530">
    <property type="entry name" value="PepX_C"/>
    <property type="match status" value="1"/>
</dbReference>
<dbReference type="RefSeq" id="WP_307266156.1">
    <property type="nucleotide sequence ID" value="NZ_JAUSVX010000001.1"/>
</dbReference>
<sequence length="666" mass="73387">MTDIHVTEHLFIPLADGTRLAARLWLPADAPAEPVPAILEYIPYRKRDGTRGRDEPMHGWFAANGYAAIRVDMRGSGESDGLMDDEYLQRELDDACEVIAWLAAQPWCSGRVGMMGKSWGGFNALQVAALRPPALKAIITVCSTDDRYADDIHYMGGALLNDNLWWATIMLGYQSRPPDPALVGEAWRAQWLERLEHLPFFPALWLAHQRRDAYWRHGSVCEDFDAIACPVFAVGGWADAYTNAVPRLLEGLKVPRLGLIGPWAHVYAQDGSPGPAIGFLQEARRWWDHWLKDRDNGIMAEPMLRAYVEDWRPPGPCDPVPGRFVGEAQWPSPRIVPTAVPITRAGLRPDVAGPVELSFRSPAWTGLAVGEWMGTGVAGEEPADQRHDDGFSLVFDGEPLRERLELLGAAEVELEIAADKPVAQLCARLCDVAPDGSSRRVAYGILNLTHRDSHAEPSPLEPGRFVSVRLKLNDCGYAFAPGHVLRLALSTAYWPLVWPAPAAATLTVHCPGRLVLPVRPPDAADAAIGFEPPVRGAKAPMSKVAEGRMTRSTALDLLTGVATYVTQGEGGLFGEGVLRFDEIDTTLSHSLRRKLTIGRDEPLSARYRLSQDYEMGREGWRIRIETRTAMRATATNFVLEGSVTAFENGAVAATREWSEVIPRDLL</sequence>
<dbReference type="PANTHER" id="PTHR43056:SF10">
    <property type="entry name" value="COCE_NOND FAMILY, PUTATIVE (AFU_ORTHOLOGUE AFUA_7G00600)-RELATED"/>
    <property type="match status" value="1"/>
</dbReference>
<dbReference type="InterPro" id="IPR029058">
    <property type="entry name" value="AB_hydrolase_fold"/>
</dbReference>